<evidence type="ECO:0000313" key="1">
    <source>
        <dbReference type="EMBL" id="AEH03542.1"/>
    </source>
</evidence>
<dbReference type="KEGG" id="vg:26643647"/>
<name>F8SJZ2_BPPA3</name>
<sequence>MNSDKLRGILANHGILPTLFVESSDIRIANFRFQRHKTQVLKPGGPGYRKWIDVDSLDWVEVEFHLNKFLKENGLDG</sequence>
<evidence type="ECO:0000313" key="2">
    <source>
        <dbReference type="Proteomes" id="UP000008388"/>
    </source>
</evidence>
<keyword evidence="2" id="KW-1185">Reference proteome</keyword>
<dbReference type="EMBL" id="HQ630627">
    <property type="protein sequence ID" value="AEH03542.1"/>
    <property type="molecule type" value="Genomic_DNA"/>
</dbReference>
<dbReference type="GeneID" id="26643647"/>
<reference evidence="1 2" key="1">
    <citation type="journal article" date="2011" name="Microbiology">
        <title>The Pseudomonas aeruginosa generalized transducing phage phiPA3 is a new member of the phiKZ-like group of 'jumbo' phages, and infects model laboratory strains and clinical isolates from cystic fibrosis patients.</title>
        <authorList>
            <person name="Monson R."/>
            <person name="Foulds I."/>
            <person name="Foweraker J."/>
            <person name="Welch M."/>
            <person name="Salmond G.P."/>
        </authorList>
    </citation>
    <scope>NUCLEOTIDE SEQUENCE [LARGE SCALE GENOMIC DNA]</scope>
</reference>
<protein>
    <submittedName>
        <fullName evidence="1">Uncharacterized protein 118</fullName>
    </submittedName>
</protein>
<dbReference type="RefSeq" id="YP_009217198.1">
    <property type="nucleotide sequence ID" value="NC_028999.1"/>
</dbReference>
<accession>F8SJZ2</accession>
<organismHost>
    <name type="scientific">Pseudomonas aeruginosa</name>
    <dbReference type="NCBI Taxonomy" id="287"/>
</organismHost>
<dbReference type="Proteomes" id="UP000008388">
    <property type="component" value="Segment"/>
</dbReference>
<organism evidence="1 2">
    <name type="scientific">Pseudomonas phage PhiPA3</name>
    <name type="common">Pseudomonas aeruginosa phage PhiPA3</name>
    <dbReference type="NCBI Taxonomy" id="998086"/>
    <lineage>
        <taxon>Viruses</taxon>
        <taxon>Duplodnaviria</taxon>
        <taxon>Heunggongvirae</taxon>
        <taxon>Uroviricota</taxon>
        <taxon>Caudoviricetes</taxon>
        <taxon>Chimalliviridae</taxon>
        <taxon>Miltoncavirus</taxon>
        <taxon>Miltoncavirus PhiPA3</taxon>
    </lineage>
</organism>
<gene>
    <name evidence="1" type="primary">118</name>
</gene>
<dbReference type="OrthoDB" id="37033at10239"/>
<proteinExistence type="predicted"/>